<keyword evidence="4" id="KW-1015">Disulfide bond</keyword>
<dbReference type="AlphaFoldDB" id="A0A9D4Q7N6"/>
<evidence type="ECO:0000256" key="1">
    <source>
        <dbReference type="ARBA" id="ARBA00022536"/>
    </source>
</evidence>
<keyword evidence="3" id="KW-0677">Repeat</keyword>
<name>A0A9D4Q7N6_RHISA</name>
<evidence type="ECO:0000313" key="9">
    <source>
        <dbReference type="Proteomes" id="UP000821837"/>
    </source>
</evidence>
<dbReference type="InterPro" id="IPR000033">
    <property type="entry name" value="LDLR_classB_rpt"/>
</dbReference>
<evidence type="ECO:0000256" key="2">
    <source>
        <dbReference type="ARBA" id="ARBA00022729"/>
    </source>
</evidence>
<accession>A0A9D4Q7N6</accession>
<dbReference type="EMBL" id="JABSTV010001248">
    <property type="protein sequence ID" value="KAH7968262.1"/>
    <property type="molecule type" value="Genomic_DNA"/>
</dbReference>
<proteinExistence type="predicted"/>
<evidence type="ECO:0000256" key="6">
    <source>
        <dbReference type="PROSITE-ProRule" id="PRU00461"/>
    </source>
</evidence>
<keyword evidence="5" id="KW-0325">Glycoprotein</keyword>
<dbReference type="Pfam" id="PF00058">
    <property type="entry name" value="Ldl_recept_b"/>
    <property type="match status" value="2"/>
</dbReference>
<dbReference type="Gene3D" id="2.120.10.30">
    <property type="entry name" value="TolB, C-terminal domain"/>
    <property type="match status" value="1"/>
</dbReference>
<evidence type="ECO:0000256" key="3">
    <source>
        <dbReference type="ARBA" id="ARBA00022737"/>
    </source>
</evidence>
<dbReference type="VEuPathDB" id="VectorBase:RSAN_033679"/>
<organism evidence="8 9">
    <name type="scientific">Rhipicephalus sanguineus</name>
    <name type="common">Brown dog tick</name>
    <name type="synonym">Ixodes sanguineus</name>
    <dbReference type="NCBI Taxonomy" id="34632"/>
    <lineage>
        <taxon>Eukaryota</taxon>
        <taxon>Metazoa</taxon>
        <taxon>Ecdysozoa</taxon>
        <taxon>Arthropoda</taxon>
        <taxon>Chelicerata</taxon>
        <taxon>Arachnida</taxon>
        <taxon>Acari</taxon>
        <taxon>Parasitiformes</taxon>
        <taxon>Ixodida</taxon>
        <taxon>Ixodoidea</taxon>
        <taxon>Ixodidae</taxon>
        <taxon>Rhipicephalinae</taxon>
        <taxon>Rhipicephalus</taxon>
        <taxon>Rhipicephalus</taxon>
    </lineage>
</organism>
<reference evidence="8" key="1">
    <citation type="journal article" date="2020" name="Cell">
        <title>Large-Scale Comparative Analyses of Tick Genomes Elucidate Their Genetic Diversity and Vector Capacities.</title>
        <authorList>
            <consortium name="Tick Genome and Microbiome Consortium (TIGMIC)"/>
            <person name="Jia N."/>
            <person name="Wang J."/>
            <person name="Shi W."/>
            <person name="Du L."/>
            <person name="Sun Y."/>
            <person name="Zhan W."/>
            <person name="Jiang J.F."/>
            <person name="Wang Q."/>
            <person name="Zhang B."/>
            <person name="Ji P."/>
            <person name="Bell-Sakyi L."/>
            <person name="Cui X.M."/>
            <person name="Yuan T.T."/>
            <person name="Jiang B.G."/>
            <person name="Yang W.F."/>
            <person name="Lam T.T."/>
            <person name="Chang Q.C."/>
            <person name="Ding S.J."/>
            <person name="Wang X.J."/>
            <person name="Zhu J.G."/>
            <person name="Ruan X.D."/>
            <person name="Zhao L."/>
            <person name="Wei J.T."/>
            <person name="Ye R.Z."/>
            <person name="Que T.C."/>
            <person name="Du C.H."/>
            <person name="Zhou Y.H."/>
            <person name="Cheng J.X."/>
            <person name="Dai P.F."/>
            <person name="Guo W.B."/>
            <person name="Han X.H."/>
            <person name="Huang E.J."/>
            <person name="Li L.F."/>
            <person name="Wei W."/>
            <person name="Gao Y.C."/>
            <person name="Liu J.Z."/>
            <person name="Shao H.Z."/>
            <person name="Wang X."/>
            <person name="Wang C.C."/>
            <person name="Yang T.C."/>
            <person name="Huo Q.B."/>
            <person name="Li W."/>
            <person name="Chen H.Y."/>
            <person name="Chen S.E."/>
            <person name="Zhou L.G."/>
            <person name="Ni X.B."/>
            <person name="Tian J.H."/>
            <person name="Sheng Y."/>
            <person name="Liu T."/>
            <person name="Pan Y.S."/>
            <person name="Xia L.Y."/>
            <person name="Li J."/>
            <person name="Zhao F."/>
            <person name="Cao W.C."/>
        </authorList>
    </citation>
    <scope>NUCLEOTIDE SEQUENCE</scope>
    <source>
        <strain evidence="8">Rsan-2018</strain>
    </source>
</reference>
<dbReference type="InterPro" id="IPR050778">
    <property type="entry name" value="Cueball_EGF_LRP_Nidogen"/>
</dbReference>
<evidence type="ECO:0000256" key="5">
    <source>
        <dbReference type="ARBA" id="ARBA00023180"/>
    </source>
</evidence>
<evidence type="ECO:0000256" key="4">
    <source>
        <dbReference type="ARBA" id="ARBA00023157"/>
    </source>
</evidence>
<dbReference type="PANTHER" id="PTHR46513">
    <property type="entry name" value="VITELLOGENIN RECEPTOR-LIKE PROTEIN-RELATED-RELATED"/>
    <property type="match status" value="1"/>
</dbReference>
<dbReference type="SMART" id="SM00135">
    <property type="entry name" value="LY"/>
    <property type="match status" value="2"/>
</dbReference>
<gene>
    <name evidence="8" type="ORF">HPB52_007271</name>
</gene>
<dbReference type="PROSITE" id="PS51120">
    <property type="entry name" value="LDLRB"/>
    <property type="match status" value="2"/>
</dbReference>
<sequence>MRRYLCGRLVLLWLAVCEATAHGGVRLLFANRKDIRLLELDVAGRRANGSRVLVDGLEDAAALDFLYEGGLLFWTDVGLEVIRRRSPDGTDLTVASMGVVSPDGLACDWVGRKLYWTDSETNRLEVAELDGSHRKVLLWRDLDQPRAIALVPTDG</sequence>
<feature type="signal peptide" evidence="7">
    <location>
        <begin position="1"/>
        <end position="21"/>
    </location>
</feature>
<protein>
    <submittedName>
        <fullName evidence="8">Uncharacterized protein</fullName>
    </submittedName>
</protein>
<reference evidence="8" key="2">
    <citation type="submission" date="2021-09" db="EMBL/GenBank/DDBJ databases">
        <authorList>
            <person name="Jia N."/>
            <person name="Wang J."/>
            <person name="Shi W."/>
            <person name="Du L."/>
            <person name="Sun Y."/>
            <person name="Zhan W."/>
            <person name="Jiang J."/>
            <person name="Wang Q."/>
            <person name="Zhang B."/>
            <person name="Ji P."/>
            <person name="Sakyi L.B."/>
            <person name="Cui X."/>
            <person name="Yuan T."/>
            <person name="Jiang B."/>
            <person name="Yang W."/>
            <person name="Lam T.T.-Y."/>
            <person name="Chang Q."/>
            <person name="Ding S."/>
            <person name="Wang X."/>
            <person name="Zhu J."/>
            <person name="Ruan X."/>
            <person name="Zhao L."/>
            <person name="Wei J."/>
            <person name="Que T."/>
            <person name="Du C."/>
            <person name="Cheng J."/>
            <person name="Dai P."/>
            <person name="Han X."/>
            <person name="Huang E."/>
            <person name="Gao Y."/>
            <person name="Liu J."/>
            <person name="Shao H."/>
            <person name="Ye R."/>
            <person name="Li L."/>
            <person name="Wei W."/>
            <person name="Wang X."/>
            <person name="Wang C."/>
            <person name="Huo Q."/>
            <person name="Li W."/>
            <person name="Guo W."/>
            <person name="Chen H."/>
            <person name="Chen S."/>
            <person name="Zhou L."/>
            <person name="Zhou L."/>
            <person name="Ni X."/>
            <person name="Tian J."/>
            <person name="Zhou Y."/>
            <person name="Sheng Y."/>
            <person name="Liu T."/>
            <person name="Pan Y."/>
            <person name="Xia L."/>
            <person name="Li J."/>
            <person name="Zhao F."/>
            <person name="Cao W."/>
        </authorList>
    </citation>
    <scope>NUCLEOTIDE SEQUENCE</scope>
    <source>
        <strain evidence="8">Rsan-2018</strain>
        <tissue evidence="8">Larvae</tissue>
    </source>
</reference>
<feature type="repeat" description="LDL-receptor class B" evidence="6">
    <location>
        <begin position="112"/>
        <end position="154"/>
    </location>
</feature>
<keyword evidence="2 7" id="KW-0732">Signal</keyword>
<keyword evidence="9" id="KW-1185">Reference proteome</keyword>
<feature type="repeat" description="LDL-receptor class B" evidence="6">
    <location>
        <begin position="70"/>
        <end position="111"/>
    </location>
</feature>
<evidence type="ECO:0000313" key="8">
    <source>
        <dbReference type="EMBL" id="KAH7968262.1"/>
    </source>
</evidence>
<dbReference type="InterPro" id="IPR011042">
    <property type="entry name" value="6-blade_b-propeller_TolB-like"/>
</dbReference>
<keyword evidence="1" id="KW-0245">EGF-like domain</keyword>
<dbReference type="FunFam" id="2.120.10.30:FF:000241">
    <property type="entry name" value="Low-density lipoprotein receptor-related protein 6"/>
    <property type="match status" value="1"/>
</dbReference>
<feature type="chain" id="PRO_5039415580" evidence="7">
    <location>
        <begin position="22"/>
        <end position="155"/>
    </location>
</feature>
<evidence type="ECO:0000256" key="7">
    <source>
        <dbReference type="SAM" id="SignalP"/>
    </source>
</evidence>
<dbReference type="SUPFAM" id="SSF63825">
    <property type="entry name" value="YWTD domain"/>
    <property type="match status" value="1"/>
</dbReference>
<comment type="caution">
    <text evidence="8">The sequence shown here is derived from an EMBL/GenBank/DDBJ whole genome shotgun (WGS) entry which is preliminary data.</text>
</comment>
<dbReference type="Proteomes" id="UP000821837">
    <property type="component" value="Unassembled WGS sequence"/>
</dbReference>